<gene>
    <name evidence="3" type="ORF">A2527_04565</name>
</gene>
<evidence type="ECO:0000313" key="4">
    <source>
        <dbReference type="Proteomes" id="UP000178449"/>
    </source>
</evidence>
<feature type="compositionally biased region" description="Low complexity" evidence="2">
    <location>
        <begin position="294"/>
        <end position="304"/>
    </location>
</feature>
<dbReference type="STRING" id="1817772.A2527_04565"/>
<dbReference type="AlphaFoldDB" id="A0A1F6GDJ7"/>
<dbReference type="EMBL" id="MFNE01000018">
    <property type="protein sequence ID" value="OGG96178.1"/>
    <property type="molecule type" value="Genomic_DNA"/>
</dbReference>
<evidence type="ECO:0000313" key="3">
    <source>
        <dbReference type="EMBL" id="OGG96178.1"/>
    </source>
</evidence>
<evidence type="ECO:0000256" key="2">
    <source>
        <dbReference type="SAM" id="MobiDB-lite"/>
    </source>
</evidence>
<dbReference type="Gene3D" id="1.25.40.10">
    <property type="entry name" value="Tetratricopeptide repeat domain"/>
    <property type="match status" value="1"/>
</dbReference>
<feature type="coiled-coil region" evidence="1">
    <location>
        <begin position="19"/>
        <end position="120"/>
    </location>
</feature>
<reference evidence="3 4" key="1">
    <citation type="journal article" date="2016" name="Nat. Commun.">
        <title>Thousands of microbial genomes shed light on interconnected biogeochemical processes in an aquifer system.</title>
        <authorList>
            <person name="Anantharaman K."/>
            <person name="Brown C.T."/>
            <person name="Hug L.A."/>
            <person name="Sharon I."/>
            <person name="Castelle C.J."/>
            <person name="Probst A.J."/>
            <person name="Thomas B.C."/>
            <person name="Singh A."/>
            <person name="Wilkins M.J."/>
            <person name="Karaoz U."/>
            <person name="Brodie E.L."/>
            <person name="Williams K.H."/>
            <person name="Hubbard S.S."/>
            <person name="Banfield J.F."/>
        </authorList>
    </citation>
    <scope>NUCLEOTIDE SEQUENCE [LARGE SCALE GENOMIC DNA]</scope>
</reference>
<evidence type="ECO:0000256" key="1">
    <source>
        <dbReference type="SAM" id="Coils"/>
    </source>
</evidence>
<organism evidence="3 4">
    <name type="scientific">Candidatus Lambdaproteobacteria bacterium RIFOXYD2_FULL_50_16</name>
    <dbReference type="NCBI Taxonomy" id="1817772"/>
    <lineage>
        <taxon>Bacteria</taxon>
        <taxon>Pseudomonadati</taxon>
        <taxon>Pseudomonadota</taxon>
        <taxon>Candidatus Lambdaproteobacteria</taxon>
    </lineage>
</organism>
<feature type="region of interest" description="Disordered" evidence="2">
    <location>
        <begin position="260"/>
        <end position="304"/>
    </location>
</feature>
<name>A0A1F6GDJ7_9PROT</name>
<keyword evidence="1" id="KW-0175">Coiled coil</keyword>
<dbReference type="InterPro" id="IPR011990">
    <property type="entry name" value="TPR-like_helical_dom_sf"/>
</dbReference>
<evidence type="ECO:0008006" key="5">
    <source>
        <dbReference type="Google" id="ProtNLM"/>
    </source>
</evidence>
<proteinExistence type="predicted"/>
<protein>
    <recommendedName>
        <fullName evidence="5">Outer membrane lipoprotein BamD-like domain-containing protein</fullName>
    </recommendedName>
</protein>
<comment type="caution">
    <text evidence="3">The sequence shown here is derived from an EMBL/GenBank/DDBJ whole genome shotgun (WGS) entry which is preliminary data.</text>
</comment>
<dbReference type="Proteomes" id="UP000178449">
    <property type="component" value="Unassembled WGS sequence"/>
</dbReference>
<sequence length="304" mass="33550">MKSIVFGVILFLLAPSLWALSLDDRLKVAEQRLVDLERLYLEEKRKNTEVQTELQKRITSLQAANRGFLEEVESLKKDLSQVGQDSELGQQGTRRVQAKLEELEQAQAAHTLELFELKEMIKAQREASEAAVLAEDRGFAEAQAAFGAKQYQRTAELALGLYKKAPKSPLADDALFMAGYAKFLAEAYGEANGHFSELIKLYPDSPKLIEAHWRLSLGLEKLGESEAALVHLQLVISQTQNPELAALATPKLAAIKALAQPAPVADPQAKTEEKPKAQAKEKTKEKPKKKTKTKPITTAPADSP</sequence>
<accession>A0A1F6GDJ7</accession>
<feature type="compositionally biased region" description="Basic and acidic residues" evidence="2">
    <location>
        <begin position="269"/>
        <end position="284"/>
    </location>
</feature>
<dbReference type="SUPFAM" id="SSF48452">
    <property type="entry name" value="TPR-like"/>
    <property type="match status" value="1"/>
</dbReference>